<evidence type="ECO:0000256" key="2">
    <source>
        <dbReference type="ARBA" id="ARBA00006434"/>
    </source>
</evidence>
<dbReference type="PROSITE" id="PS50283">
    <property type="entry name" value="NA_SOLUT_SYMP_3"/>
    <property type="match status" value="1"/>
</dbReference>
<keyword evidence="5 6" id="KW-0472">Membrane</keyword>
<accession>A0ABV5H4F9</accession>
<keyword evidence="4 6" id="KW-1133">Transmembrane helix</keyword>
<dbReference type="Gene3D" id="1.20.1730.10">
    <property type="entry name" value="Sodium/glucose cotransporter"/>
    <property type="match status" value="1"/>
</dbReference>
<keyword evidence="3 6" id="KW-0812">Transmembrane</keyword>
<gene>
    <name evidence="7" type="ORF">ACFFU1_17890</name>
</gene>
<comment type="similarity">
    <text evidence="2">Belongs to the sodium:solute symporter (SSF) (TC 2.A.21) family.</text>
</comment>
<organism evidence="7 8">
    <name type="scientific">Algibacter miyuki</name>
    <dbReference type="NCBI Taxonomy" id="1306933"/>
    <lineage>
        <taxon>Bacteria</taxon>
        <taxon>Pseudomonadati</taxon>
        <taxon>Bacteroidota</taxon>
        <taxon>Flavobacteriia</taxon>
        <taxon>Flavobacteriales</taxon>
        <taxon>Flavobacteriaceae</taxon>
        <taxon>Algibacter</taxon>
    </lineage>
</organism>
<evidence type="ECO:0000256" key="1">
    <source>
        <dbReference type="ARBA" id="ARBA00004141"/>
    </source>
</evidence>
<evidence type="ECO:0000256" key="6">
    <source>
        <dbReference type="SAM" id="Phobius"/>
    </source>
</evidence>
<reference evidence="7 8" key="1">
    <citation type="submission" date="2024-09" db="EMBL/GenBank/DDBJ databases">
        <authorList>
            <person name="Sun Q."/>
            <person name="Mori K."/>
        </authorList>
    </citation>
    <scope>NUCLEOTIDE SEQUENCE [LARGE SCALE GENOMIC DNA]</scope>
    <source>
        <strain evidence="7 8">CECT 8300</strain>
    </source>
</reference>
<evidence type="ECO:0000256" key="4">
    <source>
        <dbReference type="ARBA" id="ARBA00022989"/>
    </source>
</evidence>
<name>A0ABV5H4F9_9FLAO</name>
<comment type="caution">
    <text evidence="7">The sequence shown here is derived from an EMBL/GenBank/DDBJ whole genome shotgun (WGS) entry which is preliminary data.</text>
</comment>
<protein>
    <submittedName>
        <fullName evidence="7">Uncharacterized protein</fullName>
    </submittedName>
</protein>
<comment type="subcellular location">
    <subcellularLocation>
        <location evidence="1">Membrane</location>
        <topology evidence="1">Multi-pass membrane protein</topology>
    </subcellularLocation>
</comment>
<dbReference type="Proteomes" id="UP001589590">
    <property type="component" value="Unassembled WGS sequence"/>
</dbReference>
<evidence type="ECO:0000313" key="7">
    <source>
        <dbReference type="EMBL" id="MFB9106785.1"/>
    </source>
</evidence>
<evidence type="ECO:0000256" key="3">
    <source>
        <dbReference type="ARBA" id="ARBA00022692"/>
    </source>
</evidence>
<keyword evidence="8" id="KW-1185">Reference proteome</keyword>
<sequence>MAYGVVAAIAMVLTAFVLLPKYLKSGIETIPQFVENRYGKSTKTKY</sequence>
<dbReference type="InterPro" id="IPR038377">
    <property type="entry name" value="Na/Glc_symporter_sf"/>
</dbReference>
<feature type="transmembrane region" description="Helical" evidence="6">
    <location>
        <begin position="6"/>
        <end position="23"/>
    </location>
</feature>
<dbReference type="RefSeq" id="WP_336622080.1">
    <property type="nucleotide sequence ID" value="NZ_JAUFQP010000001.1"/>
</dbReference>
<evidence type="ECO:0000313" key="8">
    <source>
        <dbReference type="Proteomes" id="UP001589590"/>
    </source>
</evidence>
<dbReference type="InterPro" id="IPR001734">
    <property type="entry name" value="Na/solute_symporter"/>
</dbReference>
<proteinExistence type="inferred from homology"/>
<evidence type="ECO:0000256" key="5">
    <source>
        <dbReference type="ARBA" id="ARBA00023136"/>
    </source>
</evidence>
<dbReference type="EMBL" id="JBHMFA010000034">
    <property type="protein sequence ID" value="MFB9106785.1"/>
    <property type="molecule type" value="Genomic_DNA"/>
</dbReference>